<evidence type="ECO:0000256" key="5">
    <source>
        <dbReference type="SAM" id="Phobius"/>
    </source>
</evidence>
<dbReference type="AlphaFoldDB" id="A0A9W6WX10"/>
<dbReference type="Pfam" id="PF00335">
    <property type="entry name" value="Tetraspanin"/>
    <property type="match status" value="1"/>
</dbReference>
<evidence type="ECO:0000313" key="6">
    <source>
        <dbReference type="EMBL" id="GMF31097.1"/>
    </source>
</evidence>
<dbReference type="GO" id="GO:0016020">
    <property type="term" value="C:membrane"/>
    <property type="evidence" value="ECO:0007669"/>
    <property type="project" value="UniProtKB-SubCell"/>
</dbReference>
<feature type="transmembrane region" description="Helical" evidence="5">
    <location>
        <begin position="14"/>
        <end position="36"/>
    </location>
</feature>
<proteinExistence type="predicted"/>
<keyword evidence="7" id="KW-1185">Reference proteome</keyword>
<evidence type="ECO:0000256" key="2">
    <source>
        <dbReference type="ARBA" id="ARBA00022692"/>
    </source>
</evidence>
<reference evidence="6" key="1">
    <citation type="submission" date="2023-04" db="EMBL/GenBank/DDBJ databases">
        <title>Phytophthora lilii NBRC 32176.</title>
        <authorList>
            <person name="Ichikawa N."/>
            <person name="Sato H."/>
            <person name="Tonouchi N."/>
        </authorList>
    </citation>
    <scope>NUCLEOTIDE SEQUENCE</scope>
    <source>
        <strain evidence="6">NBRC 32176</strain>
    </source>
</reference>
<organism evidence="6 7">
    <name type="scientific">Phytophthora lilii</name>
    <dbReference type="NCBI Taxonomy" id="2077276"/>
    <lineage>
        <taxon>Eukaryota</taxon>
        <taxon>Sar</taxon>
        <taxon>Stramenopiles</taxon>
        <taxon>Oomycota</taxon>
        <taxon>Peronosporomycetes</taxon>
        <taxon>Peronosporales</taxon>
        <taxon>Peronosporaceae</taxon>
        <taxon>Phytophthora</taxon>
    </lineage>
</organism>
<gene>
    <name evidence="6" type="ORF">Plil01_001329800</name>
</gene>
<protein>
    <submittedName>
        <fullName evidence="6">Unnamed protein product</fullName>
    </submittedName>
</protein>
<keyword evidence="3 5" id="KW-1133">Transmembrane helix</keyword>
<evidence type="ECO:0000313" key="7">
    <source>
        <dbReference type="Proteomes" id="UP001165083"/>
    </source>
</evidence>
<comment type="subcellular location">
    <subcellularLocation>
        <location evidence="1">Membrane</location>
        <topology evidence="1">Multi-pass membrane protein</topology>
    </subcellularLocation>
</comment>
<dbReference type="InterPro" id="IPR018499">
    <property type="entry name" value="Tetraspanin/Peripherin"/>
</dbReference>
<keyword evidence="4 5" id="KW-0472">Membrane</keyword>
<feature type="transmembrane region" description="Helical" evidence="5">
    <location>
        <begin position="262"/>
        <end position="287"/>
    </location>
</feature>
<dbReference type="PRINTS" id="PR00259">
    <property type="entry name" value="TMFOUR"/>
</dbReference>
<accession>A0A9W6WX10</accession>
<comment type="caution">
    <text evidence="6">The sequence shown here is derived from an EMBL/GenBank/DDBJ whole genome shotgun (WGS) entry which is preliminary data.</text>
</comment>
<feature type="transmembrane region" description="Helical" evidence="5">
    <location>
        <begin position="56"/>
        <end position="79"/>
    </location>
</feature>
<dbReference type="PANTHER" id="PTHR19282:SF522">
    <property type="entry name" value="TETRASPANIN"/>
    <property type="match status" value="1"/>
</dbReference>
<feature type="transmembrane region" description="Helical" evidence="5">
    <location>
        <begin position="86"/>
        <end position="110"/>
    </location>
</feature>
<dbReference type="OrthoDB" id="72821at2759"/>
<sequence>MGFCSCMTKCISELILIAINCVLALGGALVLYVGVYLRHTGWVEVIQGYWSPIDEIVTALIIIGAVIIGLAVLGSIAAFCRWRLGLCVYAFVVLLIFVLFVIVAVAAFLLRNRVNDWEDTTYPASSDEESVKEKFDQAYCYAQGEYICNQASVSDALTMFIPTLDSSIASLFENMTGGVNALCDDYLGDYEQLSSVCDGCDQARQFKNFSSVLDWANDRCPRTTDTLVWCGVFLSTGSTNSSSGMAPYSECRTEFLDLVEKYALWLGIGSIIVCAGALMVVTFACILRHRDRRPAPPQTHPAYGRF</sequence>
<dbReference type="PANTHER" id="PTHR19282">
    <property type="entry name" value="TETRASPANIN"/>
    <property type="match status" value="1"/>
</dbReference>
<dbReference type="Proteomes" id="UP001165083">
    <property type="component" value="Unassembled WGS sequence"/>
</dbReference>
<evidence type="ECO:0000256" key="4">
    <source>
        <dbReference type="ARBA" id="ARBA00023136"/>
    </source>
</evidence>
<evidence type="ECO:0000256" key="3">
    <source>
        <dbReference type="ARBA" id="ARBA00022989"/>
    </source>
</evidence>
<dbReference type="EMBL" id="BSXW01000881">
    <property type="protein sequence ID" value="GMF31097.1"/>
    <property type="molecule type" value="Genomic_DNA"/>
</dbReference>
<keyword evidence="2 5" id="KW-0812">Transmembrane</keyword>
<name>A0A9W6WX10_9STRA</name>
<evidence type="ECO:0000256" key="1">
    <source>
        <dbReference type="ARBA" id="ARBA00004141"/>
    </source>
</evidence>